<evidence type="ECO:0000256" key="1">
    <source>
        <dbReference type="SAM" id="MobiDB-lite"/>
    </source>
</evidence>
<dbReference type="EMBL" id="OC859843">
    <property type="protein sequence ID" value="CAD7628006.1"/>
    <property type="molecule type" value="Genomic_DNA"/>
</dbReference>
<dbReference type="Proteomes" id="UP000759131">
    <property type="component" value="Unassembled WGS sequence"/>
</dbReference>
<dbReference type="AlphaFoldDB" id="A0A7R9KTN2"/>
<feature type="domain" description="PH" evidence="2">
    <location>
        <begin position="59"/>
        <end position="163"/>
    </location>
</feature>
<dbReference type="PANTHER" id="PTHR46021">
    <property type="entry name" value="ARF-GAP WITH DUAL PH DOMAIN-CONTAINING PROTEIN 1-LIKE PROTEIN"/>
    <property type="match status" value="1"/>
</dbReference>
<gene>
    <name evidence="3" type="ORF">OSB1V03_LOCUS8430</name>
</gene>
<dbReference type="GO" id="GO:0005886">
    <property type="term" value="C:plasma membrane"/>
    <property type="evidence" value="ECO:0007669"/>
    <property type="project" value="TreeGrafter"/>
</dbReference>
<dbReference type="InterPro" id="IPR052589">
    <property type="entry name" value="Arf-GAP_dual-PH_domain"/>
</dbReference>
<keyword evidence="4" id="KW-1185">Reference proteome</keyword>
<dbReference type="EMBL" id="CAJPIZ010005268">
    <property type="protein sequence ID" value="CAG2108436.1"/>
    <property type="molecule type" value="Genomic_DNA"/>
</dbReference>
<dbReference type="PANTHER" id="PTHR46021:SF2">
    <property type="entry name" value="ARF-GAP WITH DUAL PH DOMAIN-CONTAINING PROTEIN 1"/>
    <property type="match status" value="1"/>
</dbReference>
<dbReference type="GO" id="GO:0005737">
    <property type="term" value="C:cytoplasm"/>
    <property type="evidence" value="ECO:0007669"/>
    <property type="project" value="TreeGrafter"/>
</dbReference>
<accession>A0A7R9KTN2</accession>
<evidence type="ECO:0000259" key="2">
    <source>
        <dbReference type="PROSITE" id="PS50003"/>
    </source>
</evidence>
<proteinExistence type="predicted"/>
<feature type="non-terminal residue" evidence="3">
    <location>
        <position position="1"/>
    </location>
</feature>
<dbReference type="Pfam" id="PF00169">
    <property type="entry name" value="PH"/>
    <property type="match status" value="1"/>
</dbReference>
<name>A0A7R9KTN2_9ACAR</name>
<dbReference type="SMART" id="SM00233">
    <property type="entry name" value="PH"/>
    <property type="match status" value="1"/>
</dbReference>
<dbReference type="PROSITE" id="PS50003">
    <property type="entry name" value="PH_DOMAIN"/>
    <property type="match status" value="1"/>
</dbReference>
<evidence type="ECO:0000313" key="4">
    <source>
        <dbReference type="Proteomes" id="UP000759131"/>
    </source>
</evidence>
<dbReference type="SUPFAM" id="SSF50729">
    <property type="entry name" value="PH domain-like"/>
    <property type="match status" value="1"/>
</dbReference>
<evidence type="ECO:0000313" key="3">
    <source>
        <dbReference type="EMBL" id="CAD7628006.1"/>
    </source>
</evidence>
<dbReference type="InterPro" id="IPR037851">
    <property type="entry name" value="PH2_ADAP"/>
</dbReference>
<reference evidence="3" key="1">
    <citation type="submission" date="2020-11" db="EMBL/GenBank/DDBJ databases">
        <authorList>
            <person name="Tran Van P."/>
        </authorList>
    </citation>
    <scope>NUCLEOTIDE SEQUENCE</scope>
</reference>
<protein>
    <recommendedName>
        <fullName evidence="2">PH domain-containing protein</fullName>
    </recommendedName>
</protein>
<dbReference type="OrthoDB" id="10266696at2759"/>
<dbReference type="GO" id="GO:0005096">
    <property type="term" value="F:GTPase activator activity"/>
    <property type="evidence" value="ECO:0007669"/>
    <property type="project" value="InterPro"/>
</dbReference>
<dbReference type="GO" id="GO:0005547">
    <property type="term" value="F:phosphatidylinositol-3,4,5-trisphosphate binding"/>
    <property type="evidence" value="ECO:0007669"/>
    <property type="project" value="TreeGrafter"/>
</dbReference>
<dbReference type="InterPro" id="IPR001849">
    <property type="entry name" value="PH_domain"/>
</dbReference>
<dbReference type="CDD" id="cd01251">
    <property type="entry name" value="PH2_ADAP"/>
    <property type="match status" value="1"/>
</dbReference>
<feature type="region of interest" description="Disordered" evidence="1">
    <location>
        <begin position="191"/>
        <end position="210"/>
    </location>
</feature>
<dbReference type="InterPro" id="IPR011993">
    <property type="entry name" value="PH-like_dom_sf"/>
</dbReference>
<dbReference type="GO" id="GO:1902936">
    <property type="term" value="F:phosphatidylinositol bisphosphate binding"/>
    <property type="evidence" value="ECO:0007669"/>
    <property type="project" value="InterPro"/>
</dbReference>
<sequence length="210" mass="23759">IAFTLVITIGANVVPIDLQELKQTPSVTFTHFQAAKFRHLQIAFPETPVDDLLKILTKDFVKEGFLWKTGPRVSDSYKKRWFVLDDRKLMYLDQPLEAYPKGEIFLGDSNEGFIVKSGVPPGMKELESGYSFTLVTPERTWLFAASSTDDRQSWMKALESVINQTSSAPDDAMQETVRNDLRHSYARKSRGNVRAQGGKGNKHINGIHRL</sequence>
<dbReference type="Gene3D" id="2.30.29.30">
    <property type="entry name" value="Pleckstrin-homology domain (PH domain)/Phosphotyrosine-binding domain (PTB)"/>
    <property type="match status" value="1"/>
</dbReference>
<feature type="compositionally biased region" description="Basic residues" evidence="1">
    <location>
        <begin position="200"/>
        <end position="210"/>
    </location>
</feature>
<organism evidence="3">
    <name type="scientific">Medioppia subpectinata</name>
    <dbReference type="NCBI Taxonomy" id="1979941"/>
    <lineage>
        <taxon>Eukaryota</taxon>
        <taxon>Metazoa</taxon>
        <taxon>Ecdysozoa</taxon>
        <taxon>Arthropoda</taxon>
        <taxon>Chelicerata</taxon>
        <taxon>Arachnida</taxon>
        <taxon>Acari</taxon>
        <taxon>Acariformes</taxon>
        <taxon>Sarcoptiformes</taxon>
        <taxon>Oribatida</taxon>
        <taxon>Brachypylina</taxon>
        <taxon>Oppioidea</taxon>
        <taxon>Oppiidae</taxon>
        <taxon>Medioppia</taxon>
    </lineage>
</organism>
<dbReference type="FunFam" id="2.30.29.30:FF:000099">
    <property type="entry name" value="Arf-GAP with dual PH domain-containing protein 1"/>
    <property type="match status" value="1"/>
</dbReference>